<feature type="region of interest" description="Disordered" evidence="1">
    <location>
        <begin position="1"/>
        <end position="119"/>
    </location>
</feature>
<reference evidence="2 3" key="1">
    <citation type="submission" date="2018-11" db="EMBL/GenBank/DDBJ databases">
        <authorList>
            <consortium name="Pathogen Informatics"/>
        </authorList>
    </citation>
    <scope>NUCLEOTIDE SEQUENCE [LARGE SCALE GENOMIC DNA]</scope>
</reference>
<feature type="compositionally biased region" description="Acidic residues" evidence="1">
    <location>
        <begin position="29"/>
        <end position="83"/>
    </location>
</feature>
<accession>A0A183FIH3</accession>
<keyword evidence="3" id="KW-1185">Reference proteome</keyword>
<feature type="compositionally biased region" description="Basic residues" evidence="1">
    <location>
        <begin position="1"/>
        <end position="23"/>
    </location>
</feature>
<sequence length="412" mass="46740">MKKLNKQRKNQKKKRKKEKQQKKQAKEEAETEGGGEEDEGIVDEKEEDEEKVREEEGDEDDEENDLSEQEKSDEEEDDDDDDDHREGGEAVAEEELDEEEHDRWFGGVTPLRSSSSSGRRNADKARLFSIIAICLALSLSASESDAFVEKGRVVESLIFLYSSSTHLARDLLNSDDRFLYTTSALLALKSKLCNLSTVSPRQVTLAAFREIRFDAKVLLDWIDGDELGLDTVTALAECLAEDRARWESAAAPDARYKAFSKHLRAARCLTRFFFFSLPPSAKRPRISCSEAGDDEYSTTWLVEKRPCSDDDVVVTLRVPYLDGKEKTFRFSKKPAISTRHRTPLPQPSPDDFLALEEMMIELKLELNKRILAFEGPMKDVERLRHALSLFLEDGSAEDCSEDAEDSVYSDAD</sequence>
<dbReference type="Proteomes" id="UP000050761">
    <property type="component" value="Unassembled WGS sequence"/>
</dbReference>
<accession>A0A3P7X7N0</accession>
<proteinExistence type="predicted"/>
<evidence type="ECO:0000313" key="4">
    <source>
        <dbReference type="WBParaSite" id="HPBE_0000669601-mRNA-1"/>
    </source>
</evidence>
<evidence type="ECO:0000313" key="2">
    <source>
        <dbReference type="EMBL" id="VDO69336.1"/>
    </source>
</evidence>
<reference evidence="4" key="2">
    <citation type="submission" date="2019-09" db="UniProtKB">
        <authorList>
            <consortium name="WormBaseParasite"/>
        </authorList>
    </citation>
    <scope>IDENTIFICATION</scope>
</reference>
<feature type="compositionally biased region" description="Acidic residues" evidence="1">
    <location>
        <begin position="91"/>
        <end position="100"/>
    </location>
</feature>
<organism evidence="3 4">
    <name type="scientific">Heligmosomoides polygyrus</name>
    <name type="common">Parasitic roundworm</name>
    <dbReference type="NCBI Taxonomy" id="6339"/>
    <lineage>
        <taxon>Eukaryota</taxon>
        <taxon>Metazoa</taxon>
        <taxon>Ecdysozoa</taxon>
        <taxon>Nematoda</taxon>
        <taxon>Chromadorea</taxon>
        <taxon>Rhabditida</taxon>
        <taxon>Rhabditina</taxon>
        <taxon>Rhabditomorpha</taxon>
        <taxon>Strongyloidea</taxon>
        <taxon>Heligmosomidae</taxon>
        <taxon>Heligmosomoides</taxon>
    </lineage>
</organism>
<evidence type="ECO:0000256" key="1">
    <source>
        <dbReference type="SAM" id="MobiDB-lite"/>
    </source>
</evidence>
<dbReference type="WBParaSite" id="HPBE_0000669601-mRNA-1">
    <property type="protein sequence ID" value="HPBE_0000669601-mRNA-1"/>
    <property type="gene ID" value="HPBE_0000669601"/>
</dbReference>
<name>A0A183FIH3_HELPZ</name>
<protein>
    <submittedName>
        <fullName evidence="4">WAPL domain-containing protein</fullName>
    </submittedName>
</protein>
<dbReference type="EMBL" id="UZAH01025721">
    <property type="protein sequence ID" value="VDO69336.1"/>
    <property type="molecule type" value="Genomic_DNA"/>
</dbReference>
<dbReference type="AlphaFoldDB" id="A0A183FIH3"/>
<evidence type="ECO:0000313" key="3">
    <source>
        <dbReference type="Proteomes" id="UP000050761"/>
    </source>
</evidence>
<gene>
    <name evidence="2" type="ORF">HPBE_LOCUS6697</name>
</gene>
<dbReference type="OrthoDB" id="5849727at2759"/>